<accession>A0ABP4J6T8</accession>
<protein>
    <recommendedName>
        <fullName evidence="5">Secreted protein</fullName>
    </recommendedName>
</protein>
<dbReference type="Proteomes" id="UP001500973">
    <property type="component" value="Unassembled WGS sequence"/>
</dbReference>
<dbReference type="EMBL" id="BAAAIZ010000004">
    <property type="protein sequence ID" value="GAA1414832.1"/>
    <property type="molecule type" value="Genomic_DNA"/>
</dbReference>
<evidence type="ECO:0008006" key="5">
    <source>
        <dbReference type="Google" id="ProtNLM"/>
    </source>
</evidence>
<keyword evidence="4" id="KW-1185">Reference proteome</keyword>
<feature type="chain" id="PRO_5046418057" description="Secreted protein" evidence="2">
    <location>
        <begin position="22"/>
        <end position="110"/>
    </location>
</feature>
<organism evidence="3 4">
    <name type="scientific">Streptomyces thermospinosisporus</name>
    <dbReference type="NCBI Taxonomy" id="161482"/>
    <lineage>
        <taxon>Bacteria</taxon>
        <taxon>Bacillati</taxon>
        <taxon>Actinomycetota</taxon>
        <taxon>Actinomycetes</taxon>
        <taxon>Kitasatosporales</taxon>
        <taxon>Streptomycetaceae</taxon>
        <taxon>Streptomyces</taxon>
    </lineage>
</organism>
<name>A0ABP4J6T8_9ACTN</name>
<sequence length="110" mass="11044">MLLAAVVAVTALSLIVLFATGDDDSPDTEPTSTGTESPGPSLDLPSGFPSGLLPSGFPSELPSELPSGFPSELPSELPSGFPTAWPSGFPSHLPSGLESLLPSLGEAAAR</sequence>
<evidence type="ECO:0000313" key="4">
    <source>
        <dbReference type="Proteomes" id="UP001500973"/>
    </source>
</evidence>
<reference evidence="4" key="1">
    <citation type="journal article" date="2019" name="Int. J. Syst. Evol. Microbiol.">
        <title>The Global Catalogue of Microorganisms (GCM) 10K type strain sequencing project: providing services to taxonomists for standard genome sequencing and annotation.</title>
        <authorList>
            <consortium name="The Broad Institute Genomics Platform"/>
            <consortium name="The Broad Institute Genome Sequencing Center for Infectious Disease"/>
            <person name="Wu L."/>
            <person name="Ma J."/>
        </authorList>
    </citation>
    <scope>NUCLEOTIDE SEQUENCE [LARGE SCALE GENOMIC DNA]</scope>
    <source>
        <strain evidence="4">JCM 11756</strain>
    </source>
</reference>
<evidence type="ECO:0000313" key="3">
    <source>
        <dbReference type="EMBL" id="GAA1414832.1"/>
    </source>
</evidence>
<gene>
    <name evidence="3" type="ORF">GCM10009601_03360</name>
</gene>
<keyword evidence="2" id="KW-0732">Signal</keyword>
<feature type="region of interest" description="Disordered" evidence="1">
    <location>
        <begin position="20"/>
        <end position="85"/>
    </location>
</feature>
<comment type="caution">
    <text evidence="3">The sequence shown here is derived from an EMBL/GenBank/DDBJ whole genome shotgun (WGS) entry which is preliminary data.</text>
</comment>
<proteinExistence type="predicted"/>
<feature type="signal peptide" evidence="2">
    <location>
        <begin position="1"/>
        <end position="21"/>
    </location>
</feature>
<feature type="compositionally biased region" description="Low complexity" evidence="1">
    <location>
        <begin position="28"/>
        <end position="41"/>
    </location>
</feature>
<evidence type="ECO:0000256" key="1">
    <source>
        <dbReference type="SAM" id="MobiDB-lite"/>
    </source>
</evidence>
<evidence type="ECO:0000256" key="2">
    <source>
        <dbReference type="SAM" id="SignalP"/>
    </source>
</evidence>